<evidence type="ECO:0000256" key="3">
    <source>
        <dbReference type="PIRSR" id="PIRSR613078-2"/>
    </source>
</evidence>
<evidence type="ECO:0000313" key="4">
    <source>
        <dbReference type="EMBL" id="CAA7271321.1"/>
    </source>
</evidence>
<feature type="binding site" evidence="3">
    <location>
        <begin position="38"/>
        <end position="45"/>
    </location>
    <ligand>
        <name>substrate</name>
    </ligand>
</feature>
<dbReference type="SMART" id="SM00855">
    <property type="entry name" value="PGAM"/>
    <property type="match status" value="1"/>
</dbReference>
<dbReference type="EMBL" id="CACVBS010000105">
    <property type="protein sequence ID" value="CAA7271321.1"/>
    <property type="molecule type" value="Genomic_DNA"/>
</dbReference>
<evidence type="ECO:0000313" key="5">
    <source>
        <dbReference type="Proteomes" id="UP000467700"/>
    </source>
</evidence>
<dbReference type="GO" id="GO:0043456">
    <property type="term" value="P:regulation of pentose-phosphate shunt"/>
    <property type="evidence" value="ECO:0007669"/>
    <property type="project" value="TreeGrafter"/>
</dbReference>
<protein>
    <recommendedName>
        <fullName evidence="6">Phosphoglycerate mutase-like protein</fullName>
    </recommendedName>
</protein>
<dbReference type="Gene3D" id="3.40.50.1240">
    <property type="entry name" value="Phosphoglycerate mutase-like"/>
    <property type="match status" value="1"/>
</dbReference>
<evidence type="ECO:0008006" key="6">
    <source>
        <dbReference type="Google" id="ProtNLM"/>
    </source>
</evidence>
<name>A0A8S0WJN4_CYCAE</name>
<dbReference type="InterPro" id="IPR029033">
    <property type="entry name" value="His_PPase_superfam"/>
</dbReference>
<dbReference type="PANTHER" id="PTHR46517:SF1">
    <property type="entry name" value="FRUCTOSE-2,6-BISPHOSPHATASE TIGAR"/>
    <property type="match status" value="1"/>
</dbReference>
<gene>
    <name evidence="4" type="ORF">AAE3_LOCUS13557</name>
</gene>
<dbReference type="Proteomes" id="UP000467700">
    <property type="component" value="Unassembled WGS sequence"/>
</dbReference>
<dbReference type="CDD" id="cd07067">
    <property type="entry name" value="HP_PGM_like"/>
    <property type="match status" value="1"/>
</dbReference>
<dbReference type="SUPFAM" id="SSF53254">
    <property type="entry name" value="Phosphoglycerate mutase-like"/>
    <property type="match status" value="1"/>
</dbReference>
<keyword evidence="5" id="KW-1185">Reference proteome</keyword>
<dbReference type="PANTHER" id="PTHR46517">
    <property type="entry name" value="FRUCTOSE-2,6-BISPHOSPHATASE TIGAR"/>
    <property type="match status" value="1"/>
</dbReference>
<dbReference type="AlphaFoldDB" id="A0A8S0WJN4"/>
<sequence length="314" mass="34823">MRITCQTPFLLLLHSSILLGASWPSLLHCFMVNFIFVRHGESKDNLRSVWAGVKDSPLSNHGMQQAEVLGDYLASTNIVIVYTSDLQRAKTTAKALRDKQTNPLSIPFIETSHLREQNFGAGEGMKFSKKEKGMSLAAHYAKGLFPALHTRQEKFPGGESLHDMARRAEMVIEEILLPHVVQESKDGVMKSIAIVSHGLFIGELVAAIIRRDRDYRGEVDVRNLRGMKNTGWTRLAVALKFPAPNGTVVSPSTKLAFNVRVTDVNRYAHLSNLHRQKGGIGSLAHDPAQKDIRSFLGGKQKPAIVRPSQKPAPY</sequence>
<feature type="active site" description="Proton donor/acceptor" evidence="2">
    <location>
        <position position="116"/>
    </location>
</feature>
<reference evidence="4 5" key="1">
    <citation type="submission" date="2020-01" db="EMBL/GenBank/DDBJ databases">
        <authorList>
            <person name="Gupta K D."/>
        </authorList>
    </citation>
    <scope>NUCLEOTIDE SEQUENCE [LARGE SCALE GENOMIC DNA]</scope>
</reference>
<evidence type="ECO:0000256" key="2">
    <source>
        <dbReference type="PIRSR" id="PIRSR613078-1"/>
    </source>
</evidence>
<feature type="binding site" evidence="3">
    <location>
        <position position="88"/>
    </location>
    <ligand>
        <name>substrate</name>
    </ligand>
</feature>
<dbReference type="GO" id="GO:0004331">
    <property type="term" value="F:fructose-2,6-bisphosphate 2-phosphatase activity"/>
    <property type="evidence" value="ECO:0007669"/>
    <property type="project" value="TreeGrafter"/>
</dbReference>
<evidence type="ECO:0000256" key="1">
    <source>
        <dbReference type="ARBA" id="ARBA00022801"/>
    </source>
</evidence>
<dbReference type="InterPro" id="IPR013078">
    <property type="entry name" value="His_Pase_superF_clade-1"/>
</dbReference>
<accession>A0A8S0WJN4</accession>
<organism evidence="4 5">
    <name type="scientific">Cyclocybe aegerita</name>
    <name type="common">Black poplar mushroom</name>
    <name type="synonym">Agrocybe aegerita</name>
    <dbReference type="NCBI Taxonomy" id="1973307"/>
    <lineage>
        <taxon>Eukaryota</taxon>
        <taxon>Fungi</taxon>
        <taxon>Dikarya</taxon>
        <taxon>Basidiomycota</taxon>
        <taxon>Agaricomycotina</taxon>
        <taxon>Agaricomycetes</taxon>
        <taxon>Agaricomycetidae</taxon>
        <taxon>Agaricales</taxon>
        <taxon>Agaricineae</taxon>
        <taxon>Bolbitiaceae</taxon>
        <taxon>Cyclocybe</taxon>
    </lineage>
</organism>
<proteinExistence type="predicted"/>
<dbReference type="GO" id="GO:0045820">
    <property type="term" value="P:negative regulation of glycolytic process"/>
    <property type="evidence" value="ECO:0007669"/>
    <property type="project" value="TreeGrafter"/>
</dbReference>
<keyword evidence="1" id="KW-0378">Hydrolase</keyword>
<dbReference type="InterPro" id="IPR051695">
    <property type="entry name" value="Phosphoglycerate_Mutase"/>
</dbReference>
<comment type="caution">
    <text evidence="4">The sequence shown here is derived from an EMBL/GenBank/DDBJ whole genome shotgun (WGS) entry which is preliminary data.</text>
</comment>
<dbReference type="GO" id="GO:0005829">
    <property type="term" value="C:cytosol"/>
    <property type="evidence" value="ECO:0007669"/>
    <property type="project" value="TreeGrafter"/>
</dbReference>
<feature type="active site" description="Tele-phosphohistidine intermediate" evidence="2">
    <location>
        <position position="39"/>
    </location>
</feature>
<dbReference type="Pfam" id="PF00300">
    <property type="entry name" value="His_Phos_1"/>
    <property type="match status" value="1"/>
</dbReference>
<dbReference type="OrthoDB" id="354304at2759"/>